<evidence type="ECO:0000256" key="5">
    <source>
        <dbReference type="ARBA" id="ARBA00022692"/>
    </source>
</evidence>
<feature type="transmembrane region" description="Helical" evidence="9">
    <location>
        <begin position="97"/>
        <end position="120"/>
    </location>
</feature>
<proteinExistence type="inferred from homology"/>
<dbReference type="PANTHER" id="PTHR35011:SF10">
    <property type="entry name" value="TRAP TRANSPORTER SMALL PERMEASE PROTEIN"/>
    <property type="match status" value="1"/>
</dbReference>
<feature type="transmembrane region" description="Helical" evidence="9">
    <location>
        <begin position="12"/>
        <end position="38"/>
    </location>
</feature>
<dbReference type="PANTHER" id="PTHR35011">
    <property type="entry name" value="2,3-DIKETO-L-GULONATE TRAP TRANSPORTER SMALL PERMEASE PROTEIN YIAM"/>
    <property type="match status" value="1"/>
</dbReference>
<feature type="transmembrane region" description="Helical" evidence="9">
    <location>
        <begin position="140"/>
        <end position="162"/>
    </location>
</feature>
<dbReference type="InterPro" id="IPR007387">
    <property type="entry name" value="TRAP_DctQ"/>
</dbReference>
<protein>
    <recommendedName>
        <fullName evidence="9">TRAP transporter small permease protein</fullName>
    </recommendedName>
</protein>
<evidence type="ECO:0000256" key="8">
    <source>
        <dbReference type="ARBA" id="ARBA00038436"/>
    </source>
</evidence>
<keyword evidence="7 9" id="KW-0472">Membrane</keyword>
<evidence type="ECO:0000256" key="3">
    <source>
        <dbReference type="ARBA" id="ARBA00022475"/>
    </source>
</evidence>
<evidence type="ECO:0000256" key="4">
    <source>
        <dbReference type="ARBA" id="ARBA00022519"/>
    </source>
</evidence>
<gene>
    <name evidence="11" type="ORF">DSM109990_03876</name>
</gene>
<feature type="transmembrane region" description="Helical" evidence="9">
    <location>
        <begin position="58"/>
        <end position="76"/>
    </location>
</feature>
<dbReference type="EMBL" id="CP085147">
    <property type="protein sequence ID" value="UOA16987.1"/>
    <property type="molecule type" value="Genomic_DNA"/>
</dbReference>
<evidence type="ECO:0000313" key="12">
    <source>
        <dbReference type="Proteomes" id="UP000831019"/>
    </source>
</evidence>
<keyword evidence="5 9" id="KW-0812">Transmembrane</keyword>
<evidence type="ECO:0000256" key="7">
    <source>
        <dbReference type="ARBA" id="ARBA00023136"/>
    </source>
</evidence>
<keyword evidence="11" id="KW-0614">Plasmid</keyword>
<reference evidence="12" key="1">
    <citation type="journal article" date="2022" name="Microorganisms">
        <title>Beyond the ABCs#Discovery of Three New Plasmid Types in Rhodobacterales (RepQ, RepY, RepW).</title>
        <authorList>
            <person name="Freese H.M."/>
            <person name="Ringel V."/>
            <person name="Overmann J."/>
            <person name="Petersen J."/>
        </authorList>
    </citation>
    <scope>NUCLEOTIDE SEQUENCE [LARGE SCALE GENOMIC DNA]</scope>
    <source>
        <strain evidence="12">DSM 109990</strain>
        <plasmid evidence="12">pDSM109990_c</plasmid>
    </source>
</reference>
<geneLocation type="plasmid" evidence="11 12">
    <name>pDSM109990_c</name>
</geneLocation>
<comment type="subcellular location">
    <subcellularLocation>
        <location evidence="1 9">Cell inner membrane</location>
        <topology evidence="1 9">Multi-pass membrane protein</topology>
    </subcellularLocation>
</comment>
<evidence type="ECO:0000256" key="6">
    <source>
        <dbReference type="ARBA" id="ARBA00022989"/>
    </source>
</evidence>
<keyword evidence="6 9" id="KW-1133">Transmembrane helix</keyword>
<name>A0ABY3ZRY4_9RHOB</name>
<sequence length="196" mass="21574">MPLDMRHIVNRVETAIGAVSTAFCLIGGWLLIALSFAICLEVILRKVFSMSLQGIDEYGGYALAVTSALGMAFCFYDHAHIRIDLLVRRLPSPLFRASSFIAIATLGATAWYLTSGAWSVTLESWEFGAFANTPLRTPLYIPQGIWAAGLTIFFVAIVVRLIRIVIAVMSRDYKTLTETLDHQPEDEVVEGVCGVE</sequence>
<evidence type="ECO:0000259" key="10">
    <source>
        <dbReference type="Pfam" id="PF04290"/>
    </source>
</evidence>
<organism evidence="11 12">
    <name type="scientific">Sulfitobacter dubius</name>
    <dbReference type="NCBI Taxonomy" id="218673"/>
    <lineage>
        <taxon>Bacteria</taxon>
        <taxon>Pseudomonadati</taxon>
        <taxon>Pseudomonadota</taxon>
        <taxon>Alphaproteobacteria</taxon>
        <taxon>Rhodobacterales</taxon>
        <taxon>Roseobacteraceae</taxon>
        <taxon>Sulfitobacter</taxon>
    </lineage>
</organism>
<accession>A0ABY3ZRY4</accession>
<feature type="domain" description="Tripartite ATP-independent periplasmic transporters DctQ component" evidence="10">
    <location>
        <begin position="36"/>
        <end position="165"/>
    </location>
</feature>
<keyword evidence="4 9" id="KW-0997">Cell inner membrane</keyword>
<dbReference type="Proteomes" id="UP000831019">
    <property type="component" value="Plasmid pDSM109990_c"/>
</dbReference>
<comment type="function">
    <text evidence="9">Part of the tripartite ATP-independent periplasmic (TRAP) transport system.</text>
</comment>
<keyword evidence="3" id="KW-1003">Cell membrane</keyword>
<comment type="subunit">
    <text evidence="9">The complex comprises the extracytoplasmic solute receptor protein and the two transmembrane proteins.</text>
</comment>
<evidence type="ECO:0000256" key="9">
    <source>
        <dbReference type="RuleBase" id="RU369079"/>
    </source>
</evidence>
<evidence type="ECO:0000256" key="2">
    <source>
        <dbReference type="ARBA" id="ARBA00022448"/>
    </source>
</evidence>
<dbReference type="Pfam" id="PF04290">
    <property type="entry name" value="DctQ"/>
    <property type="match status" value="1"/>
</dbReference>
<comment type="similarity">
    <text evidence="8 9">Belongs to the TRAP transporter small permease family.</text>
</comment>
<dbReference type="InterPro" id="IPR055348">
    <property type="entry name" value="DctQ"/>
</dbReference>
<evidence type="ECO:0000256" key="1">
    <source>
        <dbReference type="ARBA" id="ARBA00004429"/>
    </source>
</evidence>
<evidence type="ECO:0000313" key="11">
    <source>
        <dbReference type="EMBL" id="UOA16987.1"/>
    </source>
</evidence>
<keyword evidence="2 9" id="KW-0813">Transport</keyword>
<keyword evidence="12" id="KW-1185">Reference proteome</keyword>